<dbReference type="SUPFAM" id="SSF55315">
    <property type="entry name" value="L30e-like"/>
    <property type="match status" value="1"/>
</dbReference>
<proteinExistence type="predicted"/>
<evidence type="ECO:0000259" key="1">
    <source>
        <dbReference type="Pfam" id="PF01248"/>
    </source>
</evidence>
<dbReference type="EMBL" id="JMIR01000032">
    <property type="protein sequence ID" value="KEO81729.1"/>
    <property type="molecule type" value="Genomic_DNA"/>
</dbReference>
<dbReference type="Pfam" id="PF01248">
    <property type="entry name" value="Ribosomal_L7Ae"/>
    <property type="match status" value="1"/>
</dbReference>
<comment type="caution">
    <text evidence="2">The sequence shown here is derived from an EMBL/GenBank/DDBJ whole genome shotgun (WGS) entry which is preliminary data.</text>
</comment>
<keyword evidence="3" id="KW-1185">Reference proteome</keyword>
<keyword evidence="2" id="KW-0687">Ribonucleoprotein</keyword>
<dbReference type="GO" id="GO:0005840">
    <property type="term" value="C:ribosome"/>
    <property type="evidence" value="ECO:0007669"/>
    <property type="project" value="UniProtKB-KW"/>
</dbReference>
<evidence type="ECO:0000313" key="3">
    <source>
        <dbReference type="Proteomes" id="UP000027931"/>
    </source>
</evidence>
<dbReference type="STRING" id="1157490.EL26_19125"/>
<reference evidence="2 3" key="1">
    <citation type="journal article" date="2013" name="Int. J. Syst. Evol. Microbiol.">
        <title>Tumebacillus flagellatus sp. nov., an alpha-amylase/pullulanase-producing bacterium isolated from cassava wastewater.</title>
        <authorList>
            <person name="Wang Q."/>
            <person name="Xie N."/>
            <person name="Qin Y."/>
            <person name="Shen N."/>
            <person name="Zhu J."/>
            <person name="Mi H."/>
            <person name="Huang R."/>
        </authorList>
    </citation>
    <scope>NUCLEOTIDE SEQUENCE [LARGE SCALE GENOMIC DNA]</scope>
    <source>
        <strain evidence="2 3">GST4</strain>
    </source>
</reference>
<dbReference type="PRINTS" id="PR00884">
    <property type="entry name" value="RIBOSOMALHS6"/>
</dbReference>
<dbReference type="AlphaFoldDB" id="A0A074LKV0"/>
<accession>A0A074LKV0</accession>
<dbReference type="RefSeq" id="WP_038092242.1">
    <property type="nucleotide sequence ID" value="NZ_JMIR01000032.1"/>
</dbReference>
<dbReference type="OrthoDB" id="2353623at2"/>
<evidence type="ECO:0000313" key="2">
    <source>
        <dbReference type="EMBL" id="KEO81729.1"/>
    </source>
</evidence>
<protein>
    <submittedName>
        <fullName evidence="2">Ribosomal protein L7Ae-like protein</fullName>
    </submittedName>
</protein>
<dbReference type="Gene3D" id="3.30.1330.30">
    <property type="match status" value="1"/>
</dbReference>
<organism evidence="2 3">
    <name type="scientific">Tumebacillus flagellatus</name>
    <dbReference type="NCBI Taxonomy" id="1157490"/>
    <lineage>
        <taxon>Bacteria</taxon>
        <taxon>Bacillati</taxon>
        <taxon>Bacillota</taxon>
        <taxon>Bacilli</taxon>
        <taxon>Bacillales</taxon>
        <taxon>Alicyclobacillaceae</taxon>
        <taxon>Tumebacillus</taxon>
    </lineage>
</organism>
<keyword evidence="2" id="KW-0689">Ribosomal protein</keyword>
<sequence length="82" mass="8816">MLTRIREAGHVAVGLNQTTKAIEQSTAVELFIAHDADTRLTSRVALLADKHHVPITWVETMRELGIACGIEVGAATAAIVVR</sequence>
<gene>
    <name evidence="2" type="ORF">EL26_19125</name>
</gene>
<dbReference type="eggNOG" id="COG1358">
    <property type="taxonomic scope" value="Bacteria"/>
</dbReference>
<feature type="domain" description="Ribosomal protein eL8/eL30/eS12/Gadd45" evidence="1">
    <location>
        <begin position="5"/>
        <end position="80"/>
    </location>
</feature>
<name>A0A074LKV0_9BACL</name>
<dbReference type="InterPro" id="IPR004038">
    <property type="entry name" value="Ribosomal_eL8/eL30/eS12/Gad45"/>
</dbReference>
<dbReference type="InterPro" id="IPR029064">
    <property type="entry name" value="Ribosomal_eL30-like_sf"/>
</dbReference>
<dbReference type="Proteomes" id="UP000027931">
    <property type="component" value="Unassembled WGS sequence"/>
</dbReference>